<dbReference type="OMA" id="YVYLHNR"/>
<feature type="region of interest" description="Disordered" evidence="7">
    <location>
        <begin position="574"/>
        <end position="600"/>
    </location>
</feature>
<dbReference type="GO" id="GO:0006351">
    <property type="term" value="P:DNA-templated transcription"/>
    <property type="evidence" value="ECO:0007669"/>
    <property type="project" value="InterPro"/>
</dbReference>
<dbReference type="PANTHER" id="PTHR31845">
    <property type="entry name" value="FINGER DOMAIN PROTEIN, PUTATIVE-RELATED"/>
    <property type="match status" value="1"/>
</dbReference>
<evidence type="ECO:0000256" key="1">
    <source>
        <dbReference type="ARBA" id="ARBA00004123"/>
    </source>
</evidence>
<dbReference type="PROSITE" id="PS00463">
    <property type="entry name" value="ZN2_CY6_FUNGAL_1"/>
    <property type="match status" value="1"/>
</dbReference>
<evidence type="ECO:0000313" key="9">
    <source>
        <dbReference type="EMBL" id="OSS52958.1"/>
    </source>
</evidence>
<dbReference type="SMART" id="SM00906">
    <property type="entry name" value="Fungal_trans"/>
    <property type="match status" value="1"/>
</dbReference>
<comment type="subcellular location">
    <subcellularLocation>
        <location evidence="1">Nucleus</location>
    </subcellularLocation>
</comment>
<evidence type="ECO:0000256" key="7">
    <source>
        <dbReference type="SAM" id="MobiDB-lite"/>
    </source>
</evidence>
<dbReference type="Gene3D" id="4.10.240.10">
    <property type="entry name" value="Zn(2)-C6 fungal-type DNA-binding domain"/>
    <property type="match status" value="1"/>
</dbReference>
<feature type="compositionally biased region" description="Low complexity" evidence="7">
    <location>
        <begin position="111"/>
        <end position="121"/>
    </location>
</feature>
<dbReference type="GO" id="GO:0005634">
    <property type="term" value="C:nucleus"/>
    <property type="evidence" value="ECO:0007669"/>
    <property type="project" value="UniProtKB-SubCell"/>
</dbReference>
<dbReference type="Pfam" id="PF04082">
    <property type="entry name" value="Fungal_trans"/>
    <property type="match status" value="1"/>
</dbReference>
<keyword evidence="5" id="KW-0804">Transcription</keyword>
<dbReference type="GO" id="GO:0000981">
    <property type="term" value="F:DNA-binding transcription factor activity, RNA polymerase II-specific"/>
    <property type="evidence" value="ECO:0007669"/>
    <property type="project" value="InterPro"/>
</dbReference>
<evidence type="ECO:0000256" key="5">
    <source>
        <dbReference type="ARBA" id="ARBA00023163"/>
    </source>
</evidence>
<dbReference type="InterPro" id="IPR001138">
    <property type="entry name" value="Zn2Cys6_DnaBD"/>
</dbReference>
<dbReference type="AlphaFoldDB" id="A0A1Y2MCJ0"/>
<organism evidence="9 10">
    <name type="scientific">Epicoccum nigrum</name>
    <name type="common">Soil fungus</name>
    <name type="synonym">Epicoccum purpurascens</name>
    <dbReference type="NCBI Taxonomy" id="105696"/>
    <lineage>
        <taxon>Eukaryota</taxon>
        <taxon>Fungi</taxon>
        <taxon>Dikarya</taxon>
        <taxon>Ascomycota</taxon>
        <taxon>Pezizomycotina</taxon>
        <taxon>Dothideomycetes</taxon>
        <taxon>Pleosporomycetidae</taxon>
        <taxon>Pleosporales</taxon>
        <taxon>Pleosporineae</taxon>
        <taxon>Didymellaceae</taxon>
        <taxon>Epicoccum</taxon>
    </lineage>
</organism>
<evidence type="ECO:0000259" key="8">
    <source>
        <dbReference type="PROSITE" id="PS50048"/>
    </source>
</evidence>
<dbReference type="Proteomes" id="UP000193240">
    <property type="component" value="Unassembled WGS sequence"/>
</dbReference>
<dbReference type="SUPFAM" id="SSF57701">
    <property type="entry name" value="Zn2/Cys6 DNA-binding domain"/>
    <property type="match status" value="1"/>
</dbReference>
<dbReference type="GO" id="GO:0000976">
    <property type="term" value="F:transcription cis-regulatory region binding"/>
    <property type="evidence" value="ECO:0007669"/>
    <property type="project" value="TreeGrafter"/>
</dbReference>
<dbReference type="InParanoid" id="A0A1Y2MCJ0"/>
<feature type="domain" description="Zn(2)-C6 fungal-type" evidence="8">
    <location>
        <begin position="17"/>
        <end position="49"/>
    </location>
</feature>
<dbReference type="PROSITE" id="PS50048">
    <property type="entry name" value="ZN2_CY6_FUNGAL_2"/>
    <property type="match status" value="1"/>
</dbReference>
<dbReference type="STRING" id="105696.A0A1Y2MCJ0"/>
<keyword evidence="3" id="KW-0805">Transcription regulation</keyword>
<evidence type="ECO:0000256" key="4">
    <source>
        <dbReference type="ARBA" id="ARBA00023125"/>
    </source>
</evidence>
<evidence type="ECO:0000256" key="3">
    <source>
        <dbReference type="ARBA" id="ARBA00023015"/>
    </source>
</evidence>
<evidence type="ECO:0000313" key="10">
    <source>
        <dbReference type="Proteomes" id="UP000193240"/>
    </source>
</evidence>
<keyword evidence="10" id="KW-1185">Reference proteome</keyword>
<gene>
    <name evidence="9" type="ORF">B5807_02372</name>
</gene>
<name>A0A1Y2MCJ0_EPING</name>
<evidence type="ECO:0000256" key="6">
    <source>
        <dbReference type="ARBA" id="ARBA00023242"/>
    </source>
</evidence>
<dbReference type="GO" id="GO:0008270">
    <property type="term" value="F:zinc ion binding"/>
    <property type="evidence" value="ECO:0007669"/>
    <property type="project" value="InterPro"/>
</dbReference>
<dbReference type="CDD" id="cd00067">
    <property type="entry name" value="GAL4"/>
    <property type="match status" value="1"/>
</dbReference>
<protein>
    <recommendedName>
        <fullName evidence="8">Zn(2)-C6 fungal-type domain-containing protein</fullName>
    </recommendedName>
</protein>
<dbReference type="InterPro" id="IPR036864">
    <property type="entry name" value="Zn2-C6_fun-type_DNA-bd_sf"/>
</dbReference>
<accession>A0A1Y2MCJ0</accession>
<feature type="region of interest" description="Disordered" evidence="7">
    <location>
        <begin position="102"/>
        <end position="130"/>
    </location>
</feature>
<evidence type="ECO:0000256" key="2">
    <source>
        <dbReference type="ARBA" id="ARBA00022723"/>
    </source>
</evidence>
<dbReference type="EMBL" id="KZ107839">
    <property type="protein sequence ID" value="OSS52958.1"/>
    <property type="molecule type" value="Genomic_DNA"/>
</dbReference>
<reference evidence="9 10" key="1">
    <citation type="journal article" date="2017" name="Genome Announc.">
        <title>Genome sequence of the saprophytic ascomycete Epicoccum nigrum ICMP 19927 strain isolated from New Zealand.</title>
        <authorList>
            <person name="Fokin M."/>
            <person name="Fleetwood D."/>
            <person name="Weir B.S."/>
            <person name="Villas-Boas S.G."/>
        </authorList>
    </citation>
    <scope>NUCLEOTIDE SEQUENCE [LARGE SCALE GENOMIC DNA]</scope>
    <source>
        <strain evidence="9 10">ICMP 19927</strain>
    </source>
</reference>
<dbReference type="SMART" id="SM00066">
    <property type="entry name" value="GAL4"/>
    <property type="match status" value="1"/>
</dbReference>
<proteinExistence type="predicted"/>
<keyword evidence="6" id="KW-0539">Nucleus</keyword>
<dbReference type="InterPro" id="IPR007219">
    <property type="entry name" value="XnlR_reg_dom"/>
</dbReference>
<sequence>MESDEPADPKQPVTPRACLQCRKVKMKCLKATQGTKCARCSRKSLQCDFLEHRRGRKKGFKLNRTASKAGLSTQIYPSSGSLQDAGNESRCTRLVNRSLADTNPLVTPDVQQAASSQPSSPGGMDRTPREGFWTHARGFQPADVLNRQTSRGMFSLQNVLSTRHGTSIQQSPQDTSPDDPIVKALVNIHVAASLFEGFMKHLNSFVSQLDPQLHTLSYVRASSSFLFTAVLSAAAKLLHAPLYPALSTHAEDLFIKNFRNGSKSVEIVQAILILTYWKKPDDNRAWLSVGHAIRMAIELGWHQFGSGEMKCSANASEITIRKFRDMERTWLVLFVYDRSISFQTGKPWMIERSAYIESAVDWYRHRLAIPHDRLLSAFVSLRLITSEHTDTMTSRTVQGQRQQVLQFRSLLRLLDRQIEDWQKTWQEIVTDDGEDCHAFLIPFYGTYARLLLFTSPLNPSLKLKDVTTSVDTESIWNSGSSALNMLNLVSKASTFQLLYFAQDSVHVMIAYATVFLVKLLVSAPTYIRSELERPAIEAIRSAAKTLAEQAAPPNTGCALQANFLRNVALEYEASREPPQYSRSHGRDPSRVDNTRTATAPSRTLPLHVRADTLSQDMLETPAIDSSQNLQDTPFSDGTDPLANDEVWAIIFANAGFDVDAGAFMLPT</sequence>
<feature type="compositionally biased region" description="Basic and acidic residues" evidence="7">
    <location>
        <begin position="584"/>
        <end position="593"/>
    </location>
</feature>
<dbReference type="InterPro" id="IPR051089">
    <property type="entry name" value="prtT"/>
</dbReference>
<dbReference type="PANTHER" id="PTHR31845:SF19">
    <property type="entry name" value="TRANSCRIPTION FACTOR DOMAIN-CONTAINING PROTEIN"/>
    <property type="match status" value="1"/>
</dbReference>
<keyword evidence="4" id="KW-0238">DNA-binding</keyword>
<keyword evidence="2" id="KW-0479">Metal-binding</keyword>
<dbReference type="CDD" id="cd12148">
    <property type="entry name" value="fungal_TF_MHR"/>
    <property type="match status" value="1"/>
</dbReference>